<comment type="caution">
    <text evidence="5">The sequence shown here is derived from an EMBL/GenBank/DDBJ whole genome shotgun (WGS) entry which is preliminary data.</text>
</comment>
<evidence type="ECO:0000313" key="5">
    <source>
        <dbReference type="EMBL" id="OXG19330.1"/>
    </source>
</evidence>
<dbReference type="InterPro" id="IPR025941">
    <property type="entry name" value="Vps8_central_dom"/>
</dbReference>
<evidence type="ECO:0000256" key="2">
    <source>
        <dbReference type="SAM" id="MobiDB-lite"/>
    </source>
</evidence>
<dbReference type="GO" id="GO:0034058">
    <property type="term" value="P:endosomal vesicle fusion"/>
    <property type="evidence" value="ECO:0007669"/>
    <property type="project" value="TreeGrafter"/>
</dbReference>
<dbReference type="PANTHER" id="PTHR12616">
    <property type="entry name" value="VACUOLAR PROTEIN SORTING VPS41"/>
    <property type="match status" value="1"/>
</dbReference>
<feature type="compositionally biased region" description="Low complexity" evidence="2">
    <location>
        <begin position="125"/>
        <end position="136"/>
    </location>
</feature>
<dbReference type="GO" id="GO:0005770">
    <property type="term" value="C:late endosome"/>
    <property type="evidence" value="ECO:0007669"/>
    <property type="project" value="TreeGrafter"/>
</dbReference>
<evidence type="ECO:0000259" key="4">
    <source>
        <dbReference type="Pfam" id="PF25066"/>
    </source>
</evidence>
<gene>
    <name evidence="5" type="ORF">C361_04277</name>
</gene>
<reference evidence="5 6" key="1">
    <citation type="submission" date="2017-06" db="EMBL/GenBank/DDBJ databases">
        <title>Global population genomics of the pathogenic fungus Cryptococcus neoformans var. grubii.</title>
        <authorList>
            <person name="Cuomo C."/>
            <person name="Litvintseva A."/>
            <person name="Chen Y."/>
            <person name="Young S."/>
            <person name="Zeng Q."/>
            <person name="Chapman S."/>
            <person name="Gujja S."/>
            <person name="Saif S."/>
            <person name="Birren B."/>
        </authorList>
    </citation>
    <scope>NUCLEOTIDE SEQUENCE [LARGE SCALE GENOMIC DNA]</scope>
    <source>
        <strain evidence="5 6">Tu259-1</strain>
    </source>
</reference>
<dbReference type="GO" id="GO:0006623">
    <property type="term" value="P:protein targeting to vacuole"/>
    <property type="evidence" value="ECO:0007669"/>
    <property type="project" value="InterPro"/>
</dbReference>
<comment type="similarity">
    <text evidence="1">Belongs to the VPS8 family.</text>
</comment>
<feature type="region of interest" description="Disordered" evidence="2">
    <location>
        <begin position="265"/>
        <end position="296"/>
    </location>
</feature>
<dbReference type="Pfam" id="PF25066">
    <property type="entry name" value="TPR_VPS8_2"/>
    <property type="match status" value="1"/>
</dbReference>
<evidence type="ECO:0000256" key="1">
    <source>
        <dbReference type="ARBA" id="ARBA00009422"/>
    </source>
</evidence>
<dbReference type="GO" id="GO:0030897">
    <property type="term" value="C:HOPS complex"/>
    <property type="evidence" value="ECO:0007669"/>
    <property type="project" value="TreeGrafter"/>
</dbReference>
<evidence type="ECO:0000259" key="3">
    <source>
        <dbReference type="Pfam" id="PF12816"/>
    </source>
</evidence>
<feature type="domain" description="Vacuolar protein sorting-associated protein 8 central" evidence="3">
    <location>
        <begin position="948"/>
        <end position="1154"/>
    </location>
</feature>
<feature type="compositionally biased region" description="Polar residues" evidence="2">
    <location>
        <begin position="266"/>
        <end position="277"/>
    </location>
</feature>
<proteinExistence type="inferred from homology"/>
<evidence type="ECO:0000313" key="6">
    <source>
        <dbReference type="Proteomes" id="UP000199727"/>
    </source>
</evidence>
<dbReference type="Gene3D" id="2.130.10.10">
    <property type="entry name" value="YVTN repeat-like/Quinoprotein amine dehydrogenase"/>
    <property type="match status" value="1"/>
</dbReference>
<dbReference type="InterPro" id="IPR045111">
    <property type="entry name" value="Vps41/Vps8"/>
</dbReference>
<feature type="region of interest" description="Disordered" evidence="2">
    <location>
        <begin position="1"/>
        <end position="186"/>
    </location>
</feature>
<dbReference type="OrthoDB" id="289913at2759"/>
<dbReference type="Proteomes" id="UP000199727">
    <property type="component" value="Unassembled WGS sequence"/>
</dbReference>
<dbReference type="InterPro" id="IPR036322">
    <property type="entry name" value="WD40_repeat_dom_sf"/>
</dbReference>
<dbReference type="PANTHER" id="PTHR12616:SF8">
    <property type="entry name" value="VACUOLAR PROTEIN SORTING-ASSOCIATED PROTEIN 8 HOMOLOG"/>
    <property type="match status" value="1"/>
</dbReference>
<sequence length="1668" mass="184710">MVQSSSPDHLHDAEGLDEDMADITSQTRRSLSSASSGNRTARQSRSSSSATIRNPSTGGLFGRIRGRGKEDDYSDEDEEEIAGEELADTASPTPARGWGSYAADDQDIEVEAGPSGYHERETAIPSTLTSSSLPPSCWRQPSTQPFNPDALEEGPSDYWGADTPPVVPPYLHESTPSTTIDSPVINEYDDDEYERRIRDVMAHDAQSTPGTNSPNLSVSESFPYHPSQIHGNRLHVRAHLDEKADSGIGEEEFGRRKALIDDVSEATPSVASATPSKLQERYAPGSAPSPSKRTSFIHPSVSRLRSHMRSSSSATQHSVQYPQLLQLRAPSHFSQIDVAKSETMSTASAPLQPSNLPVQSPNIPRNKAELNQGPAFQFHPLRKLSAHLFVKQTNGMSSPRPDINKRTGSVLKLPLGSPTTKEIPEDQNLGKPTVMDIRGMIAVGTDRGYVVAYGFGQEIKYILGPEEPSKSRMLPNRANLPASAITAVAISSDETYIAVGLSSGSIYLYDLSSPSSPARTAHFLTLKQIQSGRREGHLEGSRILHIGFVGARHTSIVSGDEHGRAFWWSLGKVMGVESTDVIRMLGSYPSGLIPTTAPPYPAKRPTTLFSASPLPLGGSPHPTDKFSLSALLTPSKLVIVGMKPQAKTWFRKMRDGAGGEQGSYTGCTAWLRSGEVDKGFEKDVAKKKKASEEVSDPVIAYSWGKAVRFVRVRVQEVSDDVSPDFVEGRRWEARESVKFLDWYDSNHLLVITVSELILLDVRSMKAVEETPLQTHLLTSQDFYSGLSVKDIMGNVPESFAGSVRTHRGKLFLLTRSNLQVGTLLHWNDRILSQVHRGDFLSAINVALSYYNGTATGNTINLPFEAALRKEVVGKRIKELMKASLEWAFSPDRMSDDTHYSADGRGVDLTDLFEGLATSCIEACLDIGDTDFLFNDSYEHFSQVGIQGIFLHILEPFIFSGRLREVPPDIIKALITMHSEKGELDQAESMIWHVEPMSLDINQAITLCEAHGLWDAMIHVYTRAMRDYVAPIVKLIGVVRNIQQHRSSRPSLVRDERDGTEEMAPNAYKLYSYIETVLSGLSYPSGEALPDIEAHQAQTEVYTFIFQGRIVAWPQGGHDLVLTVDNKHSEPPYPYLSLLLHFDTEAFLHAMDIAFEDSYLNDPTGAINRQSIVNLMLDVMDPEYFHPGDITLLHIFVARNLPKYPQFLFIPPSTLHRILVSLASDPDQSTREDRQLAAEYLLSAYTPHDGEAMLSLFETAGFFRILSEAYRREGKWSKLISTLLRDPESDEEVFTALEEIIKTATPSTEVNQAVVDALPHLFDLGVRETAILLDKELSGIHPQAIQALDRAPHKQMAYLRCLLEPDPEETHNAPSSNVDLPSRHLYIKLLAQHDPGHIVLFLDERGPSFFDLSRLVNQLDEARLYEAELWALDRQGRIKETFVKVGDVLRTKGGELGEGLVNDDVGNVHLALETIQGVAKMAVRLCREHSSPRVEDRNESRRGSMEVEDMWLGVLHEIIELIHTTSALTSISSDTIVLDTLRSLVQETLSSLVSSSSPSLSFPRLFKRLVDASTTTTKQSSKGRAYSEFRTILMGMLDSYRAEGEMLNMTTKLVEADLGEVTTEFVEKSMRGWRAEGVQCGECGEKLKKDQSWVVLGSGSVLHKSCFQV</sequence>
<dbReference type="Pfam" id="PF23410">
    <property type="entry name" value="Beta-prop_VPS8"/>
    <property type="match status" value="1"/>
</dbReference>
<dbReference type="SUPFAM" id="SSF50978">
    <property type="entry name" value="WD40 repeat-like"/>
    <property type="match status" value="1"/>
</dbReference>
<dbReference type="InterPro" id="IPR015943">
    <property type="entry name" value="WD40/YVTN_repeat-like_dom_sf"/>
</dbReference>
<dbReference type="Pfam" id="PF12816">
    <property type="entry name" value="TPR_Vps8"/>
    <property type="match status" value="1"/>
</dbReference>
<dbReference type="EMBL" id="AMKT01000050">
    <property type="protein sequence ID" value="OXG19330.1"/>
    <property type="molecule type" value="Genomic_DNA"/>
</dbReference>
<organism evidence="5 6">
    <name type="scientific">Cryptococcus neoformans Tu259-1</name>
    <dbReference type="NCBI Taxonomy" id="1230072"/>
    <lineage>
        <taxon>Eukaryota</taxon>
        <taxon>Fungi</taxon>
        <taxon>Dikarya</taxon>
        <taxon>Basidiomycota</taxon>
        <taxon>Agaricomycotina</taxon>
        <taxon>Tremellomycetes</taxon>
        <taxon>Tremellales</taxon>
        <taxon>Cryptococcaceae</taxon>
        <taxon>Cryptococcus</taxon>
        <taxon>Cryptococcus neoformans species complex</taxon>
    </lineage>
</organism>
<evidence type="ECO:0008006" key="7">
    <source>
        <dbReference type="Google" id="ProtNLM"/>
    </source>
</evidence>
<feature type="compositionally biased region" description="Acidic residues" evidence="2">
    <location>
        <begin position="72"/>
        <end position="87"/>
    </location>
</feature>
<protein>
    <recommendedName>
        <fullName evidence="7">Vacuolar protein sorting-associated protein 8 central domain-containing protein</fullName>
    </recommendedName>
</protein>
<accession>A0A854QCH1</accession>
<dbReference type="InterPro" id="IPR059070">
    <property type="entry name" value="TPR_VPS8_2"/>
</dbReference>
<feature type="domain" description="VPS8-like TPR-like repeats" evidence="4">
    <location>
        <begin position="1470"/>
        <end position="1617"/>
    </location>
</feature>
<name>A0A854QCH1_CRYNE</name>
<feature type="compositionally biased region" description="Low complexity" evidence="2">
    <location>
        <begin position="24"/>
        <end position="57"/>
    </location>
</feature>